<feature type="region of interest" description="Disordered" evidence="1">
    <location>
        <begin position="1"/>
        <end position="28"/>
    </location>
</feature>
<dbReference type="AlphaFoldDB" id="A0A8I3ALQ5"/>
<evidence type="ECO:0000313" key="3">
    <source>
        <dbReference type="Proteomes" id="UP000689129"/>
    </source>
</evidence>
<dbReference type="Proteomes" id="UP000689129">
    <property type="component" value="Unassembled WGS sequence"/>
</dbReference>
<comment type="caution">
    <text evidence="2">The sequence shown here is derived from an EMBL/GenBank/DDBJ whole genome shotgun (WGS) entry which is preliminary data.</text>
</comment>
<gene>
    <name evidence="2" type="ORF">HYQ45_014473</name>
</gene>
<dbReference type="EMBL" id="JAEMWZ010000368">
    <property type="protein sequence ID" value="KAG7121597.1"/>
    <property type="molecule type" value="Genomic_DNA"/>
</dbReference>
<evidence type="ECO:0000256" key="1">
    <source>
        <dbReference type="SAM" id="MobiDB-lite"/>
    </source>
</evidence>
<feature type="compositionally biased region" description="Polar residues" evidence="1">
    <location>
        <begin position="1"/>
        <end position="19"/>
    </location>
</feature>
<proteinExistence type="predicted"/>
<reference evidence="2" key="1">
    <citation type="journal article" date="2021" name="Mol. Plant Pathol.">
        <title>A 20-kb lineage-specific genomic region tames virulence in pathogenic amphidiploid Verticillium longisporum.</title>
        <authorList>
            <person name="Harting R."/>
            <person name="Starke J."/>
            <person name="Kusch H."/>
            <person name="Poggeler S."/>
            <person name="Maurus I."/>
            <person name="Schluter R."/>
            <person name="Landesfeind M."/>
            <person name="Bulla I."/>
            <person name="Nowrousian M."/>
            <person name="de Jonge R."/>
            <person name="Stahlhut G."/>
            <person name="Hoff K.J."/>
            <person name="Asshauer K.P."/>
            <person name="Thurmer A."/>
            <person name="Stanke M."/>
            <person name="Daniel R."/>
            <person name="Morgenstern B."/>
            <person name="Thomma B.P.H.J."/>
            <person name="Kronstad J.W."/>
            <person name="Braus-Stromeyer S.A."/>
            <person name="Braus G.H."/>
        </authorList>
    </citation>
    <scope>NUCLEOTIDE SEQUENCE</scope>
    <source>
        <strain evidence="2">Vl32</strain>
    </source>
</reference>
<organism evidence="2 3">
    <name type="scientific">Verticillium longisporum</name>
    <name type="common">Verticillium dahliae var. longisporum</name>
    <dbReference type="NCBI Taxonomy" id="100787"/>
    <lineage>
        <taxon>Eukaryota</taxon>
        <taxon>Fungi</taxon>
        <taxon>Dikarya</taxon>
        <taxon>Ascomycota</taxon>
        <taxon>Pezizomycotina</taxon>
        <taxon>Sordariomycetes</taxon>
        <taxon>Hypocreomycetidae</taxon>
        <taxon>Glomerellales</taxon>
        <taxon>Plectosphaerellaceae</taxon>
        <taxon>Verticillium</taxon>
    </lineage>
</organism>
<protein>
    <submittedName>
        <fullName evidence="2">Uncharacterized protein</fullName>
    </submittedName>
</protein>
<sequence>MRVTASRSSSGLSALNTPSDPRPIDGLQTTGVELVRGNSESLHTWSVETQRLGCLCHADEVIVGGGEYPIDRFWDKGFPEMLK</sequence>
<name>A0A8I3ALQ5_VERLO</name>
<evidence type="ECO:0000313" key="2">
    <source>
        <dbReference type="EMBL" id="KAG7121597.1"/>
    </source>
</evidence>
<accession>A0A8I3ALQ5</accession>